<dbReference type="GO" id="GO:0005975">
    <property type="term" value="P:carbohydrate metabolic process"/>
    <property type="evidence" value="ECO:0007669"/>
    <property type="project" value="TreeGrafter"/>
</dbReference>
<keyword evidence="2" id="KW-0175">Coiled coil</keyword>
<name>A0A5B7ZXB5_9BACT</name>
<gene>
    <name evidence="6" type="ORF">FHG12_04670</name>
</gene>
<keyword evidence="1" id="KW-0378">Hydrolase</keyword>
<dbReference type="AlphaFoldDB" id="A0A5B7ZXB5"/>
<evidence type="ECO:0000256" key="1">
    <source>
        <dbReference type="ARBA" id="ARBA00022801"/>
    </source>
</evidence>
<dbReference type="EMBL" id="CP040896">
    <property type="protein sequence ID" value="QDA59439.1"/>
    <property type="molecule type" value="Genomic_DNA"/>
</dbReference>
<keyword evidence="7" id="KW-1185">Reference proteome</keyword>
<keyword evidence="4" id="KW-0732">Signal</keyword>
<dbReference type="KEGG" id="hyj:FHG12_04670"/>
<protein>
    <submittedName>
        <fullName evidence="6">Sialate O-acetylesterase</fullName>
    </submittedName>
</protein>
<feature type="coiled-coil region" evidence="2">
    <location>
        <begin position="232"/>
        <end position="259"/>
    </location>
</feature>
<dbReference type="InterPro" id="IPR036514">
    <property type="entry name" value="SGNH_hydro_sf"/>
</dbReference>
<dbReference type="SUPFAM" id="SSF52266">
    <property type="entry name" value="SGNH hydrolase"/>
    <property type="match status" value="1"/>
</dbReference>
<feature type="chain" id="PRO_5022768257" evidence="4">
    <location>
        <begin position="25"/>
        <end position="516"/>
    </location>
</feature>
<dbReference type="PANTHER" id="PTHR22901:SF0">
    <property type="entry name" value="SIALATE O-ACETYLESTERASE"/>
    <property type="match status" value="1"/>
</dbReference>
<dbReference type="OrthoDB" id="9816001at2"/>
<evidence type="ECO:0000313" key="7">
    <source>
        <dbReference type="Proteomes" id="UP000305398"/>
    </source>
</evidence>
<accession>A0A5B7ZXB5</accession>
<dbReference type="GO" id="GO:0001681">
    <property type="term" value="F:sialate O-acetylesterase activity"/>
    <property type="evidence" value="ECO:0007669"/>
    <property type="project" value="InterPro"/>
</dbReference>
<feature type="region of interest" description="Disordered" evidence="3">
    <location>
        <begin position="260"/>
        <end position="279"/>
    </location>
</feature>
<dbReference type="PANTHER" id="PTHR22901">
    <property type="entry name" value="SIALATE O-ACETYLESTERASE"/>
    <property type="match status" value="1"/>
</dbReference>
<dbReference type="InterPro" id="IPR039329">
    <property type="entry name" value="SIAE"/>
</dbReference>
<evidence type="ECO:0000256" key="2">
    <source>
        <dbReference type="SAM" id="Coils"/>
    </source>
</evidence>
<dbReference type="Proteomes" id="UP000305398">
    <property type="component" value="Chromosome"/>
</dbReference>
<dbReference type="RefSeq" id="WP_139514620.1">
    <property type="nucleotide sequence ID" value="NZ_CP040896.1"/>
</dbReference>
<organism evidence="6 7">
    <name type="scientific">Hymenobacter jejuensis</name>
    <dbReference type="NCBI Taxonomy" id="2502781"/>
    <lineage>
        <taxon>Bacteria</taxon>
        <taxon>Pseudomonadati</taxon>
        <taxon>Bacteroidota</taxon>
        <taxon>Cytophagia</taxon>
        <taxon>Cytophagales</taxon>
        <taxon>Hymenobacteraceae</taxon>
        <taxon>Hymenobacter</taxon>
    </lineage>
</organism>
<sequence>MKQMTSLRILLTASILASTTAAFANVTLPALITDNMVLQQKANAALWGWADPGEAITVSASWAKTPVKAVADAQGNWLVRVPTTKAGGPYTLTIQGKNTLKISNVLLGEVWLCSGQSNMAFPVTKRPNSGSYTGIINAEEVIPKANYPTIRMFTVQTKTGDTPQSDVQGNWVACSPQTVGDFSAVAYFFAKEVQEKTHFPIGLIHSSWGGTPAESWTRKEVLEQDPDLQPILARYERGLTTIEQDRETYKAQLAAYQQEKAANPNTPRMPPREPVGPTSNKSPYKLYNAMIHPLVPYTLKGVIWYQGESNVDRAYQYRKLFPAMIASWRADWKQPDLPFYFVQIAPHRTGNPELREAQLLTMQTVPRTGMAVITDWGDSLDIHPRNKEVVGHRLALWALAKEYGSKNLVYSGPIYHDMKVENGKVRLNFEYVDGGLVAQGGPLRQFAIAGPDSVFVPAQAKIEGKSVVVWSDQVKQPVAVRFAWREVPKPNFFNAAGLPATPFRTDKWRTSTQGKL</sequence>
<proteinExistence type="predicted"/>
<reference evidence="6 7" key="1">
    <citation type="submission" date="2019-06" db="EMBL/GenBank/DDBJ databases">
        <authorList>
            <person name="Srinivasan S."/>
        </authorList>
    </citation>
    <scope>NUCLEOTIDE SEQUENCE [LARGE SCALE GENOMIC DNA]</scope>
    <source>
        <strain evidence="6 7">17J68-5</strain>
    </source>
</reference>
<dbReference type="Pfam" id="PF03629">
    <property type="entry name" value="SASA"/>
    <property type="match status" value="1"/>
</dbReference>
<evidence type="ECO:0000259" key="5">
    <source>
        <dbReference type="Pfam" id="PF03629"/>
    </source>
</evidence>
<evidence type="ECO:0000256" key="3">
    <source>
        <dbReference type="SAM" id="MobiDB-lite"/>
    </source>
</evidence>
<evidence type="ECO:0000313" key="6">
    <source>
        <dbReference type="EMBL" id="QDA59439.1"/>
    </source>
</evidence>
<feature type="signal peptide" evidence="4">
    <location>
        <begin position="1"/>
        <end position="24"/>
    </location>
</feature>
<dbReference type="Gene3D" id="3.40.50.1110">
    <property type="entry name" value="SGNH hydrolase"/>
    <property type="match status" value="1"/>
</dbReference>
<feature type="domain" description="Sialate O-acetylesterase" evidence="5">
    <location>
        <begin position="285"/>
        <end position="370"/>
    </location>
</feature>
<dbReference type="InterPro" id="IPR005181">
    <property type="entry name" value="SASA"/>
</dbReference>
<evidence type="ECO:0000256" key="4">
    <source>
        <dbReference type="SAM" id="SignalP"/>
    </source>
</evidence>